<evidence type="ECO:0000256" key="1">
    <source>
        <dbReference type="SAM" id="MobiDB-lite"/>
    </source>
</evidence>
<reference evidence="2" key="1">
    <citation type="submission" date="2023-06" db="EMBL/GenBank/DDBJ databases">
        <title>Genome-scale phylogeny and comparative genomics of the fungal order Sordariales.</title>
        <authorList>
            <consortium name="Lawrence Berkeley National Laboratory"/>
            <person name="Hensen N."/>
            <person name="Bonometti L."/>
            <person name="Westerberg I."/>
            <person name="Brannstrom I.O."/>
            <person name="Guillou S."/>
            <person name="Cros-Aarteil S."/>
            <person name="Calhoun S."/>
            <person name="Haridas S."/>
            <person name="Kuo A."/>
            <person name="Mondo S."/>
            <person name="Pangilinan J."/>
            <person name="Riley R."/>
            <person name="Labutti K."/>
            <person name="Andreopoulos B."/>
            <person name="Lipzen A."/>
            <person name="Chen C."/>
            <person name="Yanf M."/>
            <person name="Daum C."/>
            <person name="Ng V."/>
            <person name="Clum A."/>
            <person name="Steindorff A."/>
            <person name="Ohm R."/>
            <person name="Martin F."/>
            <person name="Silar P."/>
            <person name="Natvig D."/>
            <person name="Lalanne C."/>
            <person name="Gautier V."/>
            <person name="Ament-Velasquez S.L."/>
            <person name="Kruys A."/>
            <person name="Hutchinson M.I."/>
            <person name="Powell A.J."/>
            <person name="Barry K."/>
            <person name="Miller A.N."/>
            <person name="Grigoriev I.V."/>
            <person name="Debuchy R."/>
            <person name="Gladieux P."/>
            <person name="Thoren M.H."/>
            <person name="Johannesson H."/>
        </authorList>
    </citation>
    <scope>NUCLEOTIDE SEQUENCE</scope>
    <source>
        <strain evidence="2">CBS 307.81</strain>
    </source>
</reference>
<evidence type="ECO:0000313" key="3">
    <source>
        <dbReference type="Proteomes" id="UP001174997"/>
    </source>
</evidence>
<dbReference type="Proteomes" id="UP001174997">
    <property type="component" value="Unassembled WGS sequence"/>
</dbReference>
<evidence type="ECO:0000313" key="2">
    <source>
        <dbReference type="EMBL" id="KAK0668590.1"/>
    </source>
</evidence>
<gene>
    <name evidence="2" type="ORF">QBC41DRAFT_225912</name>
</gene>
<protein>
    <submittedName>
        <fullName evidence="2">Uncharacterized protein</fullName>
    </submittedName>
</protein>
<feature type="region of interest" description="Disordered" evidence="1">
    <location>
        <begin position="216"/>
        <end position="257"/>
    </location>
</feature>
<sequence length="257" mass="28984">MERAVCRAASTYKALIPPLLSKAYNTRPATKPWRPTVTKQANLPTPLGLESSKAVQDFAAQHKIESSEAMKTVAKQTKLTIMRVQACHRHAFDHQHEPYFEQQEHPLTKKILWRCYEWKLNRPLWLYATATTNDGSTAVMRRQAECRTLAAVKAAIKASGFDSDGTSLNGRDGVIYGTISFVIWSPRTLLSLEWQELVEYLGGLVKTQILPSYVKTPGSRPRVQRSPAMKPQALKTQTQRPGFQKPWSRKSGGFTIM</sequence>
<proteinExistence type="predicted"/>
<organism evidence="2 3">
    <name type="scientific">Cercophora samala</name>
    <dbReference type="NCBI Taxonomy" id="330535"/>
    <lineage>
        <taxon>Eukaryota</taxon>
        <taxon>Fungi</taxon>
        <taxon>Dikarya</taxon>
        <taxon>Ascomycota</taxon>
        <taxon>Pezizomycotina</taxon>
        <taxon>Sordariomycetes</taxon>
        <taxon>Sordariomycetidae</taxon>
        <taxon>Sordariales</taxon>
        <taxon>Lasiosphaeriaceae</taxon>
        <taxon>Cercophora</taxon>
    </lineage>
</organism>
<name>A0AA39ZCU3_9PEZI</name>
<keyword evidence="3" id="KW-1185">Reference proteome</keyword>
<dbReference type="EMBL" id="JAULSY010000054">
    <property type="protein sequence ID" value="KAK0668590.1"/>
    <property type="molecule type" value="Genomic_DNA"/>
</dbReference>
<accession>A0AA39ZCU3</accession>
<dbReference type="AlphaFoldDB" id="A0AA39ZCU3"/>
<comment type="caution">
    <text evidence="2">The sequence shown here is derived from an EMBL/GenBank/DDBJ whole genome shotgun (WGS) entry which is preliminary data.</text>
</comment>